<comment type="subcellular location">
    <subcellularLocation>
        <location evidence="1 10">Cytoplasm</location>
    </subcellularLocation>
</comment>
<evidence type="ECO:0000256" key="10">
    <source>
        <dbReference type="HAMAP-Rule" id="MF_01151"/>
    </source>
</evidence>
<keyword evidence="5 10" id="KW-0346">Stress response</keyword>
<proteinExistence type="inferred from homology"/>
<comment type="subunit">
    <text evidence="3 10">Homodimer.</text>
</comment>
<protein>
    <recommendedName>
        <fullName evidence="8 10">Protein GrpE</fullName>
    </recommendedName>
    <alternativeName>
        <fullName evidence="9 10">HSP-70 cofactor</fullName>
    </alternativeName>
</protein>
<evidence type="ECO:0000256" key="1">
    <source>
        <dbReference type="ARBA" id="ARBA00004496"/>
    </source>
</evidence>
<dbReference type="HAMAP" id="MF_01151">
    <property type="entry name" value="GrpE"/>
    <property type="match status" value="1"/>
</dbReference>
<dbReference type="PRINTS" id="PR00773">
    <property type="entry name" value="GRPEPROTEIN"/>
</dbReference>
<evidence type="ECO:0000256" key="11">
    <source>
        <dbReference type="RuleBase" id="RU004478"/>
    </source>
</evidence>
<dbReference type="EMBL" id="CP034465">
    <property type="protein sequence ID" value="AZP05337.1"/>
    <property type="molecule type" value="Genomic_DNA"/>
</dbReference>
<dbReference type="InterPro" id="IPR013805">
    <property type="entry name" value="GrpE_CC"/>
</dbReference>
<dbReference type="NCBIfam" id="NF010759">
    <property type="entry name" value="PRK14162.1"/>
    <property type="match status" value="1"/>
</dbReference>
<keyword evidence="6 10" id="KW-0143">Chaperone</keyword>
<name>A0A3Q9BLU2_9LACT</name>
<dbReference type="GO" id="GO:0006457">
    <property type="term" value="P:protein folding"/>
    <property type="evidence" value="ECO:0007669"/>
    <property type="project" value="InterPro"/>
</dbReference>
<evidence type="ECO:0000256" key="4">
    <source>
        <dbReference type="ARBA" id="ARBA00022490"/>
    </source>
</evidence>
<evidence type="ECO:0000256" key="6">
    <source>
        <dbReference type="ARBA" id="ARBA00023186"/>
    </source>
</evidence>
<evidence type="ECO:0000256" key="3">
    <source>
        <dbReference type="ARBA" id="ARBA00011738"/>
    </source>
</evidence>
<dbReference type="CDD" id="cd00446">
    <property type="entry name" value="GrpE"/>
    <property type="match status" value="1"/>
</dbReference>
<evidence type="ECO:0000256" key="5">
    <source>
        <dbReference type="ARBA" id="ARBA00023016"/>
    </source>
</evidence>
<dbReference type="Gene3D" id="2.30.22.10">
    <property type="entry name" value="Head domain of nucleotide exchange factor GrpE"/>
    <property type="match status" value="1"/>
</dbReference>
<reference evidence="14" key="1">
    <citation type="submission" date="2018-12" db="EMBL/GenBank/DDBJ databases">
        <title>Complete genome sequencing of Jeotgalibaca sp. H21T32.</title>
        <authorList>
            <person name="Bae J.-W."/>
            <person name="Lee S.-Y."/>
        </authorList>
    </citation>
    <scope>NUCLEOTIDE SEQUENCE [LARGE SCALE GENOMIC DNA]</scope>
    <source>
        <strain evidence="14">H21T32</strain>
    </source>
</reference>
<dbReference type="SUPFAM" id="SSF58014">
    <property type="entry name" value="Coiled-coil domain of nucleotide exchange factor GrpE"/>
    <property type="match status" value="1"/>
</dbReference>
<accession>A0A3Q9BLU2</accession>
<dbReference type="Gene3D" id="3.90.20.20">
    <property type="match status" value="1"/>
</dbReference>
<organism evidence="13 14">
    <name type="scientific">Jeotgalibaca ciconiae</name>
    <dbReference type="NCBI Taxonomy" id="2496265"/>
    <lineage>
        <taxon>Bacteria</taxon>
        <taxon>Bacillati</taxon>
        <taxon>Bacillota</taxon>
        <taxon>Bacilli</taxon>
        <taxon>Lactobacillales</taxon>
        <taxon>Carnobacteriaceae</taxon>
        <taxon>Jeotgalibaca</taxon>
    </lineage>
</organism>
<keyword evidence="14" id="KW-1185">Reference proteome</keyword>
<comment type="similarity">
    <text evidence="2 10 11">Belongs to the GrpE family.</text>
</comment>
<dbReference type="GO" id="GO:0000774">
    <property type="term" value="F:adenyl-nucleotide exchange factor activity"/>
    <property type="evidence" value="ECO:0007669"/>
    <property type="project" value="InterPro"/>
</dbReference>
<dbReference type="PANTHER" id="PTHR21237">
    <property type="entry name" value="GRPE PROTEIN"/>
    <property type="match status" value="1"/>
</dbReference>
<dbReference type="GO" id="GO:0051087">
    <property type="term" value="F:protein-folding chaperone binding"/>
    <property type="evidence" value="ECO:0007669"/>
    <property type="project" value="InterPro"/>
</dbReference>
<dbReference type="AlphaFoldDB" id="A0A3Q9BLU2"/>
<comment type="function">
    <text evidence="7 10">Participates actively in the response to hyperosmotic and heat shock by preventing the aggregation of stress-denatured proteins, in association with DnaK and GrpE. It is the nucleotide exchange factor for DnaK and may function as a thermosensor. Unfolded proteins bind initially to DnaJ; upon interaction with the DnaJ-bound protein, DnaK hydrolyzes its bound ATP, resulting in the formation of a stable complex. GrpE releases ADP from DnaK; ATP binding to DnaK triggers the release of the substrate protein, thus completing the reaction cycle. Several rounds of ATP-dependent interactions between DnaJ, DnaK and GrpE are required for fully efficient folding.</text>
</comment>
<dbReference type="KEGG" id="jeh:EJN90_12175"/>
<dbReference type="GO" id="GO:0051082">
    <property type="term" value="F:unfolded protein binding"/>
    <property type="evidence" value="ECO:0007669"/>
    <property type="project" value="TreeGrafter"/>
</dbReference>
<keyword evidence="12" id="KW-0175">Coiled coil</keyword>
<dbReference type="NCBIfam" id="NF010738">
    <property type="entry name" value="PRK14140.1"/>
    <property type="match status" value="1"/>
</dbReference>
<sequence length="178" mass="20182">MVVGEKQNLNENEEVAAIDETVEEVEETVSEIEQLTKELEETQDRYLRVQAELANIQKRNAKERQDAAKYRSQVLANELLPVVDNLERALEIEVEDEKALNLKKGVEMVYNSFVEALKSEGIEVINPVNEPFDPNFHMSIQVQALEEGQEADTVVSVVQKGYSLKDRVLRPAMVIVAQ</sequence>
<dbReference type="GO" id="GO:0005737">
    <property type="term" value="C:cytoplasm"/>
    <property type="evidence" value="ECO:0007669"/>
    <property type="project" value="UniProtKB-SubCell"/>
</dbReference>
<dbReference type="InterPro" id="IPR000740">
    <property type="entry name" value="GrpE"/>
</dbReference>
<evidence type="ECO:0000256" key="8">
    <source>
        <dbReference type="ARBA" id="ARBA00072274"/>
    </source>
</evidence>
<dbReference type="PANTHER" id="PTHR21237:SF23">
    <property type="entry name" value="GRPE PROTEIN HOMOLOG, MITOCHONDRIAL"/>
    <property type="match status" value="1"/>
</dbReference>
<evidence type="ECO:0000313" key="14">
    <source>
        <dbReference type="Proteomes" id="UP000273326"/>
    </source>
</evidence>
<dbReference type="Pfam" id="PF01025">
    <property type="entry name" value="GrpE"/>
    <property type="match status" value="1"/>
</dbReference>
<dbReference type="Proteomes" id="UP000273326">
    <property type="component" value="Chromosome"/>
</dbReference>
<evidence type="ECO:0000256" key="7">
    <source>
        <dbReference type="ARBA" id="ARBA00053401"/>
    </source>
</evidence>
<dbReference type="InterPro" id="IPR009012">
    <property type="entry name" value="GrpE_head"/>
</dbReference>
<feature type="coiled-coil region" evidence="12">
    <location>
        <begin position="8"/>
        <end position="103"/>
    </location>
</feature>
<keyword evidence="4 10" id="KW-0963">Cytoplasm</keyword>
<evidence type="ECO:0000256" key="9">
    <source>
        <dbReference type="ARBA" id="ARBA00076414"/>
    </source>
</evidence>
<dbReference type="FunFam" id="2.30.22.10:FF:000001">
    <property type="entry name" value="Protein GrpE"/>
    <property type="match status" value="1"/>
</dbReference>
<dbReference type="GO" id="GO:0042803">
    <property type="term" value="F:protein homodimerization activity"/>
    <property type="evidence" value="ECO:0007669"/>
    <property type="project" value="InterPro"/>
</dbReference>
<dbReference type="SUPFAM" id="SSF51064">
    <property type="entry name" value="Head domain of nucleotide exchange factor GrpE"/>
    <property type="match status" value="1"/>
</dbReference>
<evidence type="ECO:0000256" key="12">
    <source>
        <dbReference type="SAM" id="Coils"/>
    </source>
</evidence>
<gene>
    <name evidence="10 13" type="primary">grpE</name>
    <name evidence="13" type="ORF">EJN90_12175</name>
</gene>
<dbReference type="OrthoDB" id="9812586at2"/>
<evidence type="ECO:0000256" key="2">
    <source>
        <dbReference type="ARBA" id="ARBA00009054"/>
    </source>
</evidence>
<evidence type="ECO:0000313" key="13">
    <source>
        <dbReference type="EMBL" id="AZP05337.1"/>
    </source>
</evidence>